<dbReference type="Pfam" id="PF18976">
    <property type="entry name" value="DUF5712"/>
    <property type="match status" value="1"/>
</dbReference>
<sequence>MFIHITDSETGNNKGSCGQLVKYLEKENQRPEQEKEFEYWFNHQDKTISPHEVRVNIDYNIAKLSRNDAKFFLINICPSEQEIMHLKERFGNKGIEEKLKEYASHIMDAYAQNFKRKGIENAKDLLWYGKLEQYRYFHHTDEEVKQGLVKVGETKAGEQMHIQIIVSRKDTTNKIKLSPMNTSRGKNQSHSAKLGQFDRVAFKESGELIFDNMFEFNRSLEDSLHYKLIMKNGNAEQKRVIHLLNQLENKLNNSDRQTIFDTTKDIYRNNTIDIEKIVNKLEVSTELINLLLTNNLLENENIEEQSVQKKKRTKRRSIL</sequence>
<evidence type="ECO:0000313" key="1">
    <source>
        <dbReference type="EMBL" id="MDM1549795.1"/>
    </source>
</evidence>
<protein>
    <submittedName>
        <fullName evidence="1">Molybdopterin-guanine dinucleotide biosynthesis protein MobB</fullName>
    </submittedName>
</protein>
<accession>A0AAW7DGN4</accession>
<proteinExistence type="predicted"/>
<dbReference type="AlphaFoldDB" id="A0AAW7DGN4"/>
<gene>
    <name evidence="1" type="ORF">HX095_01005</name>
</gene>
<reference evidence="1" key="2">
    <citation type="journal article" date="2022" name="Sci. Total Environ.">
        <title>Prevalence, transmission, and molecular epidemiology of tet(X)-positive bacteria among humans, animals, and environmental niches in China: An epidemiological, and genomic-based study.</title>
        <authorList>
            <person name="Dong N."/>
            <person name="Zeng Y."/>
            <person name="Cai C."/>
            <person name="Sun C."/>
            <person name="Lu J."/>
            <person name="Liu C."/>
            <person name="Zhou H."/>
            <person name="Sun Q."/>
            <person name="Shu L."/>
            <person name="Wang H."/>
            <person name="Wang Y."/>
            <person name="Wang S."/>
            <person name="Wu C."/>
            <person name="Chan E.W."/>
            <person name="Chen G."/>
            <person name="Shen Z."/>
            <person name="Chen S."/>
            <person name="Zhang R."/>
        </authorList>
    </citation>
    <scope>NUCLEOTIDE SEQUENCE</scope>
    <source>
        <strain evidence="1">210</strain>
    </source>
</reference>
<dbReference type="Proteomes" id="UP001173578">
    <property type="component" value="Unassembled WGS sequence"/>
</dbReference>
<dbReference type="InterPro" id="IPR043766">
    <property type="entry name" value="BfmA-like"/>
</dbReference>
<organism evidence="1 2">
    <name type="scientific">Empedobacter falsenii</name>
    <dbReference type="NCBI Taxonomy" id="343874"/>
    <lineage>
        <taxon>Bacteria</taxon>
        <taxon>Pseudomonadati</taxon>
        <taxon>Bacteroidota</taxon>
        <taxon>Flavobacteriia</taxon>
        <taxon>Flavobacteriales</taxon>
        <taxon>Weeksellaceae</taxon>
        <taxon>Empedobacter</taxon>
    </lineage>
</organism>
<name>A0AAW7DGN4_9FLAO</name>
<evidence type="ECO:0000313" key="2">
    <source>
        <dbReference type="Proteomes" id="UP001173578"/>
    </source>
</evidence>
<comment type="caution">
    <text evidence="1">The sequence shown here is derived from an EMBL/GenBank/DDBJ whole genome shotgun (WGS) entry which is preliminary data.</text>
</comment>
<dbReference type="EMBL" id="JACALR010000001">
    <property type="protein sequence ID" value="MDM1549795.1"/>
    <property type="molecule type" value="Genomic_DNA"/>
</dbReference>
<dbReference type="RefSeq" id="WP_286484667.1">
    <property type="nucleotide sequence ID" value="NZ_JACALR010000001.1"/>
</dbReference>
<reference evidence="1" key="1">
    <citation type="submission" date="2020-06" db="EMBL/GenBank/DDBJ databases">
        <authorList>
            <person name="Dong N."/>
        </authorList>
    </citation>
    <scope>NUCLEOTIDE SEQUENCE</scope>
    <source>
        <strain evidence="1">210</strain>
    </source>
</reference>